<evidence type="ECO:0000313" key="13">
    <source>
        <dbReference type="Proteomes" id="UP000243463"/>
    </source>
</evidence>
<dbReference type="InterPro" id="IPR027417">
    <property type="entry name" value="P-loop_NTPase"/>
</dbReference>
<dbReference type="GO" id="GO:0008854">
    <property type="term" value="F:exodeoxyribonuclease V activity"/>
    <property type="evidence" value="ECO:0007669"/>
    <property type="project" value="InterPro"/>
</dbReference>
<dbReference type="GO" id="GO:0009338">
    <property type="term" value="C:exodeoxyribonuclease V complex"/>
    <property type="evidence" value="ECO:0007669"/>
    <property type="project" value="InterPro"/>
</dbReference>
<feature type="domain" description="RecC C-terminal" evidence="11">
    <location>
        <begin position="930"/>
        <end position="1138"/>
    </location>
</feature>
<protein>
    <recommendedName>
        <fullName evidence="10">RecBCD enzyme subunit RecC</fullName>
    </recommendedName>
    <alternativeName>
        <fullName evidence="10">Exonuclease V subunit RecC</fullName>
        <shortName evidence="10">ExoV subunit RecC</shortName>
    </alternativeName>
    <alternativeName>
        <fullName evidence="10">Helicase/nuclease RecBCD subunit RecC</fullName>
    </alternativeName>
</protein>
<organism evidence="12 13">
    <name type="scientific">Acinetobacter apis</name>
    <dbReference type="NCBI Taxonomy" id="1229165"/>
    <lineage>
        <taxon>Bacteria</taxon>
        <taxon>Pseudomonadati</taxon>
        <taxon>Pseudomonadota</taxon>
        <taxon>Gammaproteobacteria</taxon>
        <taxon>Moraxellales</taxon>
        <taxon>Moraxellaceae</taxon>
        <taxon>Acinetobacter</taxon>
    </lineage>
</organism>
<keyword evidence="1 10" id="KW-0540">Nuclease</keyword>
<evidence type="ECO:0000256" key="3">
    <source>
        <dbReference type="ARBA" id="ARBA00022763"/>
    </source>
</evidence>
<dbReference type="GO" id="GO:0005524">
    <property type="term" value="F:ATP binding"/>
    <property type="evidence" value="ECO:0007669"/>
    <property type="project" value="UniProtKB-UniRule"/>
</dbReference>
<evidence type="ECO:0000256" key="5">
    <source>
        <dbReference type="ARBA" id="ARBA00022806"/>
    </source>
</evidence>
<dbReference type="PIRSF" id="PIRSF000980">
    <property type="entry name" value="RecC"/>
    <property type="match status" value="1"/>
</dbReference>
<keyword evidence="4 10" id="KW-0378">Hydrolase</keyword>
<dbReference type="InterPro" id="IPR011335">
    <property type="entry name" value="Restrct_endonuc-II-like"/>
</dbReference>
<dbReference type="Pfam" id="PF04257">
    <property type="entry name" value="Exonuc_V_gamma"/>
    <property type="match status" value="1"/>
</dbReference>
<evidence type="ECO:0000256" key="6">
    <source>
        <dbReference type="ARBA" id="ARBA00022839"/>
    </source>
</evidence>
<evidence type="ECO:0000256" key="10">
    <source>
        <dbReference type="HAMAP-Rule" id="MF_01486"/>
    </source>
</evidence>
<dbReference type="InterPro" id="IPR006697">
    <property type="entry name" value="RecC"/>
</dbReference>
<dbReference type="EMBL" id="FZLN01000003">
    <property type="protein sequence ID" value="SNQ29801.1"/>
    <property type="molecule type" value="Genomic_DNA"/>
</dbReference>
<proteinExistence type="inferred from homology"/>
<keyword evidence="5 10" id="KW-0347">Helicase</keyword>
<evidence type="ECO:0000256" key="4">
    <source>
        <dbReference type="ARBA" id="ARBA00022801"/>
    </source>
</evidence>
<dbReference type="RefSeq" id="WP_088823843.1">
    <property type="nucleotide sequence ID" value="NZ_FZLN01000003.1"/>
</dbReference>
<dbReference type="GO" id="GO:0000724">
    <property type="term" value="P:double-strand break repair via homologous recombination"/>
    <property type="evidence" value="ECO:0007669"/>
    <property type="project" value="UniProtKB-UniRule"/>
</dbReference>
<sequence>MGIHVCQSQRLDVLAQAFLTQISTQSDQPLEILKAQHIIVPNPAIEQWLSQYLAEQQGISANQTYHQRIQTFQWYIYQQVLTDKEQVRQANIPRLVMKWRIYAVLLPLITPEQMEVHDSHPTYALIQRIYDSAIGLTTSHAKYQKKQGMLYWVAEHVSRLFSHYMLYRGYCVKGHAEGACTCPHNWLDRWGRGEHLDIEHLINTQSSISLYNLEQTIALEKWQSWLWQTVFHEDFLNIKAIDHAFWDALDANEGAIVKKHLPEQLIVFTLLDLPPNQLYFLRRLAQYIDVVIYHYNPSQEYWADSVDPKWKQNYDAEVKQRFIDKRTAQGKKVSDAEIAAFFDAFNRSFNAESRESRHPLLTRFGKQARDHFSLLAGLSSGEEGEWLDIFIDDYASHLLGQLQSDILFLMEPIQHSYALEPHDQSIQIHVCHSHLRQLEVLKDQLIHWLSEGSTEQPRKLDDILILTPILKDIEPLIRSVFTPPRAGSDLNQVYLPIKIAGIAQIDLSNAWRAVLGRIQLPHGRFQYSEFADWLSLLGTQHFYGIDVQDVERMLTLLSQAGFKRGLDALHLAQQLSEGDQDYRFSFKFALDRLAMGVAVPEHCIALETLSYSDVQPEDFALISVLIAMYDDFNERRDWLNAHEHHTGHTVESWLYCLAREVSAFQDQGETILRTVSEVIQKQIRMLTLSVTYEKRQQRAESIGHLDDLSLPLADVIAEIEHNIESQLESAVPSGQITVSQIGQIRPLPYRLVVVLNLESGVFPSRQVHTPFDLMKVLRPVLGDRSRLEDDQGAFLDALLLAQDNIWFFYNGFDANDGEVRQPSSVLQELIDHLAFIVAADDPELKVGELIQVQGLDLPKQLESIYHIHPLQPFDVHGFENPKETRFQDQWFTVASQLQQPAGKREAWVDHALTTDASQHHVVLNYQQWLADITFPAQLYLKQLGIKNVRLDDVVENSEPLLLDGLGRYRVRELMQHADSMSDASLLQDQLPVGKVQQSAWLQVQFEHSELMSRLHTYAETPTVTTQQRLQINTHLYLQLQVPKHETTQWVSLQASSARAERCTKVWLEYLLWLSHLNLGEQGQNYQRIVVFSDQTIVNEGLTSNQAQAYLNLWWQAWSAGQVSPLVLPAALLMKAAEKNNALTWLESVSSAPVLDEKSMQSLLKQWNDPQKYNELFSAVDDKSSKYHQDWQFILQEQDATALLLDACTRWSFLLYAPIYQYQRRVEE</sequence>
<dbReference type="InterPro" id="IPR041500">
    <property type="entry name" value="RecC_C"/>
</dbReference>
<keyword evidence="7 10" id="KW-0067">ATP-binding</keyword>
<keyword evidence="13" id="KW-1185">Reference proteome</keyword>
<evidence type="ECO:0000256" key="9">
    <source>
        <dbReference type="ARBA" id="ARBA00023204"/>
    </source>
</evidence>
<comment type="miscellaneous">
    <text evidence="10">In the RecBCD complex, RecB has a slow 3'-5' helicase, an exonuclease activity and loads RecA onto ssDNA, RecD has a fast 5'-3' helicase activity, while RecC stimulates the ATPase and processivity of the RecB helicase and contributes to recognition of the Chi site.</text>
</comment>
<dbReference type="AlphaFoldDB" id="A0A217EH27"/>
<keyword evidence="8 10" id="KW-0238">DNA-binding</keyword>
<dbReference type="PANTHER" id="PTHR30591:SF1">
    <property type="entry name" value="RECBCD ENZYME SUBUNIT RECC"/>
    <property type="match status" value="1"/>
</dbReference>
<evidence type="ECO:0000259" key="11">
    <source>
        <dbReference type="Pfam" id="PF17946"/>
    </source>
</evidence>
<evidence type="ECO:0000313" key="12">
    <source>
        <dbReference type="EMBL" id="SNQ29801.1"/>
    </source>
</evidence>
<evidence type="ECO:0000256" key="8">
    <source>
        <dbReference type="ARBA" id="ARBA00023125"/>
    </source>
</evidence>
<name>A0A217EH27_9GAMM</name>
<dbReference type="Gene3D" id="3.40.50.300">
    <property type="entry name" value="P-loop containing nucleotide triphosphate hydrolases"/>
    <property type="match status" value="2"/>
</dbReference>
<keyword evidence="3 10" id="KW-0227">DNA damage</keyword>
<dbReference type="Gene3D" id="3.40.50.10930">
    <property type="match status" value="2"/>
</dbReference>
<dbReference type="Proteomes" id="UP000243463">
    <property type="component" value="Unassembled WGS sequence"/>
</dbReference>
<evidence type="ECO:0000256" key="2">
    <source>
        <dbReference type="ARBA" id="ARBA00022741"/>
    </source>
</evidence>
<accession>A0A217EH27</accession>
<keyword evidence="2 10" id="KW-0547">Nucleotide-binding</keyword>
<keyword evidence="6 10" id="KW-0269">Exonuclease</keyword>
<dbReference type="GO" id="GO:0003678">
    <property type="term" value="F:DNA helicase activity"/>
    <property type="evidence" value="ECO:0007669"/>
    <property type="project" value="UniProtKB-UniRule"/>
</dbReference>
<dbReference type="Pfam" id="PF17946">
    <property type="entry name" value="RecC_C"/>
    <property type="match status" value="1"/>
</dbReference>
<dbReference type="OrthoDB" id="9762834at2"/>
<dbReference type="PANTHER" id="PTHR30591">
    <property type="entry name" value="RECBCD ENZYME SUBUNIT RECC"/>
    <property type="match status" value="1"/>
</dbReference>
<gene>
    <name evidence="10" type="primary">recC</name>
    <name evidence="12" type="ORF">SAMN05444584_1772</name>
</gene>
<comment type="subunit">
    <text evidence="10">Heterotrimer of RecB, RecC and RecD. All subunits contribute to DNA-binding.</text>
</comment>
<dbReference type="GO" id="GO:0003677">
    <property type="term" value="F:DNA binding"/>
    <property type="evidence" value="ECO:0007669"/>
    <property type="project" value="UniProtKB-UniRule"/>
</dbReference>
<keyword evidence="9 10" id="KW-0234">DNA repair</keyword>
<comment type="similarity">
    <text evidence="10">Belongs to the RecC family.</text>
</comment>
<evidence type="ECO:0000256" key="1">
    <source>
        <dbReference type="ARBA" id="ARBA00022722"/>
    </source>
</evidence>
<evidence type="ECO:0000256" key="7">
    <source>
        <dbReference type="ARBA" id="ARBA00022840"/>
    </source>
</evidence>
<comment type="function">
    <text evidence="10">A helicase/nuclease that prepares dsDNA breaks (DSB) for recombinational DNA repair. Binds to DSBs and unwinds DNA via a highly rapid and processive ATP-dependent bidirectional helicase activity. Unwinds dsDNA until it encounters a Chi (crossover hotspot instigator) sequence from the 3' direction. Cuts ssDNA a few nucleotides 3' to the Chi site. The properties and activities of the enzyme are changed at Chi. The Chi-altered holoenzyme produces a long 3'-ssDNA overhang and facilitates RecA-binding to the ssDNA for homologous DNA recombination and repair. Holoenzyme degrades any linearized DNA that is unable to undergo homologous recombination. In the holoenzyme this subunit recognizes the wild-type Chi sequence, and when added to isolated RecB increases its ATP-dependent helicase processivity.</text>
</comment>
<dbReference type="SUPFAM" id="SSF52980">
    <property type="entry name" value="Restriction endonuclease-like"/>
    <property type="match status" value="1"/>
</dbReference>
<dbReference type="HAMAP" id="MF_01486">
    <property type="entry name" value="RecC"/>
    <property type="match status" value="1"/>
</dbReference>
<dbReference type="SUPFAM" id="SSF52540">
    <property type="entry name" value="P-loop containing nucleoside triphosphate hydrolases"/>
    <property type="match status" value="2"/>
</dbReference>
<reference evidence="13" key="1">
    <citation type="submission" date="2017-06" db="EMBL/GenBank/DDBJ databases">
        <authorList>
            <person name="Varghese N."/>
            <person name="Submissions S."/>
        </authorList>
    </citation>
    <scope>NUCLEOTIDE SEQUENCE [LARGE SCALE GENOMIC DNA]</scope>
    <source>
        <strain evidence="13">ANC 5114</strain>
    </source>
</reference>